<reference evidence="1" key="1">
    <citation type="submission" date="2025-08" db="UniProtKB">
        <authorList>
            <consortium name="Ensembl"/>
        </authorList>
    </citation>
    <scope>IDENTIFICATION</scope>
</reference>
<dbReference type="AlphaFoldDB" id="A0A8C2M5U2"/>
<dbReference type="Ensembl" id="ENSCGRT00001018002.1">
    <property type="protein sequence ID" value="ENSCGRP00001013765.1"/>
    <property type="gene ID" value="ENSCGRG00001014818.1"/>
</dbReference>
<proteinExistence type="predicted"/>
<dbReference type="Proteomes" id="UP000694386">
    <property type="component" value="Unplaced"/>
</dbReference>
<organism evidence="1 2">
    <name type="scientific">Cricetulus griseus</name>
    <name type="common">Chinese hamster</name>
    <name type="synonym">Cricetulus barabensis griseus</name>
    <dbReference type="NCBI Taxonomy" id="10029"/>
    <lineage>
        <taxon>Eukaryota</taxon>
        <taxon>Metazoa</taxon>
        <taxon>Chordata</taxon>
        <taxon>Craniata</taxon>
        <taxon>Vertebrata</taxon>
        <taxon>Euteleostomi</taxon>
        <taxon>Mammalia</taxon>
        <taxon>Eutheria</taxon>
        <taxon>Euarchontoglires</taxon>
        <taxon>Glires</taxon>
        <taxon>Rodentia</taxon>
        <taxon>Myomorpha</taxon>
        <taxon>Muroidea</taxon>
        <taxon>Cricetidae</taxon>
        <taxon>Cricetinae</taxon>
        <taxon>Cricetulus</taxon>
    </lineage>
</organism>
<evidence type="ECO:0000313" key="1">
    <source>
        <dbReference type="Ensembl" id="ENSCGRP00001013765.1"/>
    </source>
</evidence>
<reference evidence="1" key="2">
    <citation type="submission" date="2025-09" db="UniProtKB">
        <authorList>
            <consortium name="Ensembl"/>
        </authorList>
    </citation>
    <scope>IDENTIFICATION</scope>
</reference>
<sequence>MLASAPRLKSADWLMKTYVLRQRKGSSRKQHLLSWAWQQGRGHRVETLRSEKETER</sequence>
<protein>
    <submittedName>
        <fullName evidence="1">Uncharacterized protein</fullName>
    </submittedName>
</protein>
<evidence type="ECO:0000313" key="2">
    <source>
        <dbReference type="Proteomes" id="UP000694386"/>
    </source>
</evidence>
<accession>A0A8C2M5U2</accession>
<name>A0A8C2M5U2_CRIGR</name>